<evidence type="ECO:0000313" key="6">
    <source>
        <dbReference type="Proteomes" id="UP000266188"/>
    </source>
</evidence>
<dbReference type="GO" id="GO:0032259">
    <property type="term" value="P:methylation"/>
    <property type="evidence" value="ECO:0007669"/>
    <property type="project" value="UniProtKB-KW"/>
</dbReference>
<organism evidence="5 6">
    <name type="scientific">Aspergillus sclerotialis</name>
    <dbReference type="NCBI Taxonomy" id="2070753"/>
    <lineage>
        <taxon>Eukaryota</taxon>
        <taxon>Fungi</taxon>
        <taxon>Dikarya</taxon>
        <taxon>Ascomycota</taxon>
        <taxon>Pezizomycotina</taxon>
        <taxon>Eurotiomycetes</taxon>
        <taxon>Eurotiomycetidae</taxon>
        <taxon>Eurotiales</taxon>
        <taxon>Aspergillaceae</taxon>
        <taxon>Aspergillus</taxon>
        <taxon>Aspergillus subgen. Polypaecilum</taxon>
    </lineage>
</organism>
<comment type="caution">
    <text evidence="5">The sequence shown here is derived from an EMBL/GenBank/DDBJ whole genome shotgun (WGS) entry which is preliminary data.</text>
</comment>
<keyword evidence="6" id="KW-1185">Reference proteome</keyword>
<dbReference type="PANTHER" id="PTHR43712:SF1">
    <property type="entry name" value="HYPOTHETICAL O-METHYLTRANSFERASE (EUROFUNG)-RELATED"/>
    <property type="match status" value="1"/>
</dbReference>
<reference evidence="6" key="1">
    <citation type="submission" date="2017-02" db="EMBL/GenBank/DDBJ databases">
        <authorList>
            <person name="Tafer H."/>
            <person name="Lopandic K."/>
        </authorList>
    </citation>
    <scope>NUCLEOTIDE SEQUENCE [LARGE SCALE GENOMIC DNA]</scope>
    <source>
        <strain evidence="6">CBS 366.77</strain>
    </source>
</reference>
<sequence>MRLLVPHDIVEEPIPSHYLPTAISKELTQRAVIGTVESLFCEFNPIFQKTPEYLKSINYRNPEDPMYAPLQYTHNVKQDGFFWLCDHPDAMTRFNNFMEGQRADRLHWGDWFQVQEHIIDGASTDSNRALVVDIGGGRGHDLMLFKKKFPNTPGKLVLEDLPSVIDEAAPELDAAGIEGVKYDFFKEPNPVKGARVYYFKFVFHDWSDEKARILLNNVIAAMEAGYSKLVIEEYILPDRNARMLHGTTDMAVLAFCSGLERTRGQWQSLLESVGLQVQFWTREGDGLGLIEGVLPVNKTNGVNGHA</sequence>
<proteinExistence type="predicted"/>
<dbReference type="SUPFAM" id="SSF53335">
    <property type="entry name" value="S-adenosyl-L-methionine-dependent methyltransferases"/>
    <property type="match status" value="1"/>
</dbReference>
<dbReference type="OrthoDB" id="1535081at2759"/>
<keyword evidence="2 5" id="KW-0808">Transferase</keyword>
<gene>
    <name evidence="5" type="ORF">PHISCL_06251</name>
</gene>
<evidence type="ECO:0000256" key="2">
    <source>
        <dbReference type="ARBA" id="ARBA00022679"/>
    </source>
</evidence>
<dbReference type="GO" id="GO:0008171">
    <property type="term" value="F:O-methyltransferase activity"/>
    <property type="evidence" value="ECO:0007669"/>
    <property type="project" value="InterPro"/>
</dbReference>
<evidence type="ECO:0000256" key="3">
    <source>
        <dbReference type="ARBA" id="ARBA00022691"/>
    </source>
</evidence>
<dbReference type="InterPro" id="IPR001077">
    <property type="entry name" value="COMT_C"/>
</dbReference>
<dbReference type="Proteomes" id="UP000266188">
    <property type="component" value="Unassembled WGS sequence"/>
</dbReference>
<feature type="domain" description="O-methyltransferase C-terminal" evidence="4">
    <location>
        <begin position="130"/>
        <end position="275"/>
    </location>
</feature>
<dbReference type="STRING" id="2070753.A0A3A2ZFP3"/>
<dbReference type="GO" id="GO:0044550">
    <property type="term" value="P:secondary metabolite biosynthetic process"/>
    <property type="evidence" value="ECO:0007669"/>
    <property type="project" value="UniProtKB-ARBA"/>
</dbReference>
<name>A0A3A2ZFP3_9EURO</name>
<dbReference type="InterPro" id="IPR029063">
    <property type="entry name" value="SAM-dependent_MTases_sf"/>
</dbReference>
<dbReference type="Gene3D" id="3.40.50.150">
    <property type="entry name" value="Vaccinia Virus protein VP39"/>
    <property type="match status" value="1"/>
</dbReference>
<dbReference type="InterPro" id="IPR016461">
    <property type="entry name" value="COMT-like"/>
</dbReference>
<evidence type="ECO:0000256" key="1">
    <source>
        <dbReference type="ARBA" id="ARBA00022603"/>
    </source>
</evidence>
<dbReference type="PROSITE" id="PS51683">
    <property type="entry name" value="SAM_OMT_II"/>
    <property type="match status" value="1"/>
</dbReference>
<protein>
    <submittedName>
        <fullName evidence="5">O-methyltransferase</fullName>
    </submittedName>
</protein>
<keyword evidence="1 5" id="KW-0489">Methyltransferase</keyword>
<dbReference type="PANTHER" id="PTHR43712">
    <property type="entry name" value="PUTATIVE (AFU_ORTHOLOGUE AFUA_4G14580)-RELATED"/>
    <property type="match status" value="1"/>
</dbReference>
<dbReference type="EMBL" id="MVGC01000230">
    <property type="protein sequence ID" value="RJE21420.1"/>
    <property type="molecule type" value="Genomic_DNA"/>
</dbReference>
<dbReference type="Pfam" id="PF00891">
    <property type="entry name" value="Methyltransf_2"/>
    <property type="match status" value="1"/>
</dbReference>
<keyword evidence="3" id="KW-0949">S-adenosyl-L-methionine</keyword>
<evidence type="ECO:0000313" key="5">
    <source>
        <dbReference type="EMBL" id="RJE21420.1"/>
    </source>
</evidence>
<accession>A0A3A2ZFP3</accession>
<dbReference type="AlphaFoldDB" id="A0A3A2ZFP3"/>
<evidence type="ECO:0000259" key="4">
    <source>
        <dbReference type="Pfam" id="PF00891"/>
    </source>
</evidence>